<comment type="caution">
    <text evidence="1">The sequence shown here is derived from an EMBL/GenBank/DDBJ whole genome shotgun (WGS) entry which is preliminary data.</text>
</comment>
<gene>
    <name evidence="1" type="ORF">BDR25DRAFT_289409</name>
</gene>
<sequence>MHLYESIVPSGNAYKVRLLLSHLGIEYETTFLDILTTPPETRKPEFLAINPNGRIPVLILDDGTPLAESNAILFYLSEGTKFLSESKLGRAKILQWLFFEQYSHEPYVAVWKFLTYWGDFSDRSESEVEKLRQRGQEALDVMERHLEGKKFFVDDAFSIADIALYAYTSAAEVVGFQVDGNVRAWLKRVEEQDGHVKIRKDPTGKCPL</sequence>
<dbReference type="Proteomes" id="UP000799755">
    <property type="component" value="Unassembled WGS sequence"/>
</dbReference>
<dbReference type="EMBL" id="MU003513">
    <property type="protein sequence ID" value="KAF2469176.1"/>
    <property type="molecule type" value="Genomic_DNA"/>
</dbReference>
<name>A0ACB6QSM1_9PLEO</name>
<reference evidence="1" key="1">
    <citation type="journal article" date="2020" name="Stud. Mycol.">
        <title>101 Dothideomycetes genomes: a test case for predicting lifestyles and emergence of pathogens.</title>
        <authorList>
            <person name="Haridas S."/>
            <person name="Albert R."/>
            <person name="Binder M."/>
            <person name="Bloem J."/>
            <person name="Labutti K."/>
            <person name="Salamov A."/>
            <person name="Andreopoulos B."/>
            <person name="Baker S."/>
            <person name="Barry K."/>
            <person name="Bills G."/>
            <person name="Bluhm B."/>
            <person name="Cannon C."/>
            <person name="Castanera R."/>
            <person name="Culley D."/>
            <person name="Daum C."/>
            <person name="Ezra D."/>
            <person name="Gonzalez J."/>
            <person name="Henrissat B."/>
            <person name="Kuo A."/>
            <person name="Liang C."/>
            <person name="Lipzen A."/>
            <person name="Lutzoni F."/>
            <person name="Magnuson J."/>
            <person name="Mondo S."/>
            <person name="Nolan M."/>
            <person name="Ohm R."/>
            <person name="Pangilinan J."/>
            <person name="Park H.-J."/>
            <person name="Ramirez L."/>
            <person name="Alfaro M."/>
            <person name="Sun H."/>
            <person name="Tritt A."/>
            <person name="Yoshinaga Y."/>
            <person name="Zwiers L.-H."/>
            <person name="Turgeon B."/>
            <person name="Goodwin S."/>
            <person name="Spatafora J."/>
            <person name="Crous P."/>
            <person name="Grigoriev I."/>
        </authorList>
    </citation>
    <scope>NUCLEOTIDE SEQUENCE</scope>
    <source>
        <strain evidence="1">ATCC 200398</strain>
    </source>
</reference>
<evidence type="ECO:0000313" key="2">
    <source>
        <dbReference type="Proteomes" id="UP000799755"/>
    </source>
</evidence>
<organism evidence="1 2">
    <name type="scientific">Lindgomyces ingoldianus</name>
    <dbReference type="NCBI Taxonomy" id="673940"/>
    <lineage>
        <taxon>Eukaryota</taxon>
        <taxon>Fungi</taxon>
        <taxon>Dikarya</taxon>
        <taxon>Ascomycota</taxon>
        <taxon>Pezizomycotina</taxon>
        <taxon>Dothideomycetes</taxon>
        <taxon>Pleosporomycetidae</taxon>
        <taxon>Pleosporales</taxon>
        <taxon>Lindgomycetaceae</taxon>
        <taxon>Lindgomyces</taxon>
    </lineage>
</organism>
<accession>A0ACB6QSM1</accession>
<keyword evidence="2" id="KW-1185">Reference proteome</keyword>
<evidence type="ECO:0000313" key="1">
    <source>
        <dbReference type="EMBL" id="KAF2469176.1"/>
    </source>
</evidence>
<protein>
    <submittedName>
        <fullName evidence="1">Glutathione S-transferase</fullName>
    </submittedName>
</protein>
<proteinExistence type="predicted"/>